<evidence type="ECO:0000313" key="2">
    <source>
        <dbReference type="Proteomes" id="UP001193389"/>
    </source>
</evidence>
<protein>
    <submittedName>
        <fullName evidence="1">Uncharacterized protein</fullName>
    </submittedName>
</protein>
<dbReference type="AlphaFoldDB" id="A0A5K7S3U3"/>
<reference evidence="1" key="1">
    <citation type="journal article" date="2020" name="Int. J. Syst. Evol. Microbiol.">
        <title>Aquipluma nitroreducens gen. nov. sp. nov., a novel facultatively anaerobic bacterium isolated from a freshwater lake.</title>
        <authorList>
            <person name="Watanabe M."/>
            <person name="Kojima H."/>
            <person name="Fukui M."/>
        </authorList>
    </citation>
    <scope>NUCLEOTIDE SEQUENCE</scope>
    <source>
        <strain evidence="1">MeG22</strain>
    </source>
</reference>
<organism evidence="1 2">
    <name type="scientific">Aquipluma nitroreducens</name>
    <dbReference type="NCBI Taxonomy" id="2010828"/>
    <lineage>
        <taxon>Bacteria</taxon>
        <taxon>Pseudomonadati</taxon>
        <taxon>Bacteroidota</taxon>
        <taxon>Bacteroidia</taxon>
        <taxon>Marinilabiliales</taxon>
        <taxon>Prolixibacteraceae</taxon>
        <taxon>Aquipluma</taxon>
    </lineage>
</organism>
<evidence type="ECO:0000313" key="1">
    <source>
        <dbReference type="EMBL" id="BBE16212.1"/>
    </source>
</evidence>
<keyword evidence="2" id="KW-1185">Reference proteome</keyword>
<name>A0A5K7S3U3_9BACT</name>
<dbReference type="Proteomes" id="UP001193389">
    <property type="component" value="Chromosome"/>
</dbReference>
<proteinExistence type="predicted"/>
<gene>
    <name evidence="1" type="ORF">AQPE_0349</name>
</gene>
<sequence>MSINPRDYNCKDEELPVIDGFVLSSMKKDLADFTAYSPKFDAAYVSNFEP</sequence>
<dbReference type="EMBL" id="AP018694">
    <property type="protein sequence ID" value="BBE16212.1"/>
    <property type="molecule type" value="Genomic_DNA"/>
</dbReference>
<accession>A0A5K7S3U3</accession>
<dbReference type="KEGG" id="anf:AQPE_0349"/>